<protein>
    <submittedName>
        <fullName evidence="5">Glycoside hydrolase family 73 protein</fullName>
    </submittedName>
</protein>
<dbReference type="PANTHER" id="PTHR33308">
    <property type="entry name" value="PEPTIDOGLYCAN HYDROLASE FLGJ"/>
    <property type="match status" value="1"/>
</dbReference>
<organism evidence="5 6">
    <name type="scientific">Nicoliella lavandulae</name>
    <dbReference type="NCBI Taxonomy" id="3082954"/>
    <lineage>
        <taxon>Bacteria</taxon>
        <taxon>Bacillati</taxon>
        <taxon>Bacillota</taxon>
        <taxon>Bacilli</taxon>
        <taxon>Lactobacillales</taxon>
        <taxon>Lactobacillaceae</taxon>
        <taxon>Nicoliella</taxon>
    </lineage>
</organism>
<dbReference type="EMBL" id="JAWMWH010000001">
    <property type="protein sequence ID" value="MEJ6400290.1"/>
    <property type="molecule type" value="Genomic_DNA"/>
</dbReference>
<proteinExistence type="inferred from homology"/>
<comment type="similarity">
    <text evidence="1">Belongs to the glycosyl hydrolase 73 family.</text>
</comment>
<name>A0ABU8SK56_9LACO</name>
<feature type="domain" description="Mannosyl-glycoprotein endo-beta-N-acetylglucosamidase-like" evidence="4">
    <location>
        <begin position="20"/>
        <end position="184"/>
    </location>
</feature>
<evidence type="ECO:0000256" key="2">
    <source>
        <dbReference type="ARBA" id="ARBA00022801"/>
    </source>
</evidence>
<evidence type="ECO:0000313" key="5">
    <source>
        <dbReference type="EMBL" id="MEJ6400290.1"/>
    </source>
</evidence>
<keyword evidence="2 5" id="KW-0378">Hydrolase</keyword>
<feature type="region of interest" description="Disordered" evidence="3">
    <location>
        <begin position="196"/>
        <end position="228"/>
    </location>
</feature>
<accession>A0ABU8SK56</accession>
<feature type="compositionally biased region" description="Low complexity" evidence="3">
    <location>
        <begin position="199"/>
        <end position="228"/>
    </location>
</feature>
<gene>
    <name evidence="5" type="ORF">R4146_03775</name>
</gene>
<dbReference type="InterPro" id="IPR002901">
    <property type="entry name" value="MGlyc_endo_b_GlcNAc-like_dom"/>
</dbReference>
<dbReference type="InterPro" id="IPR051056">
    <property type="entry name" value="Glycosyl_Hydrolase_73"/>
</dbReference>
<evidence type="ECO:0000256" key="1">
    <source>
        <dbReference type="ARBA" id="ARBA00010266"/>
    </source>
</evidence>
<dbReference type="Gene3D" id="4.10.80.30">
    <property type="entry name" value="DNA polymerase, domain 6"/>
    <property type="match status" value="1"/>
</dbReference>
<keyword evidence="6" id="KW-1185">Reference proteome</keyword>
<dbReference type="GO" id="GO:0016787">
    <property type="term" value="F:hydrolase activity"/>
    <property type="evidence" value="ECO:0007669"/>
    <property type="project" value="UniProtKB-KW"/>
</dbReference>
<comment type="caution">
    <text evidence="5">The sequence shown here is derived from an EMBL/GenBank/DDBJ whole genome shotgun (WGS) entry which is preliminary data.</text>
</comment>
<dbReference type="Gene3D" id="1.10.530.10">
    <property type="match status" value="1"/>
</dbReference>
<dbReference type="PRINTS" id="PR01002">
    <property type="entry name" value="FLGFLGJ"/>
</dbReference>
<reference evidence="5 6" key="1">
    <citation type="submission" date="2023-10" db="EMBL/GenBank/DDBJ databases">
        <title>Nicoliella lavandulae sp. nov. isolated from Lavandula angustifolia flowers.</title>
        <authorList>
            <person name="Alcantara C."/>
            <person name="Zuniga M."/>
            <person name="Landete J.M."/>
            <person name="Monedero V."/>
        </authorList>
    </citation>
    <scope>NUCLEOTIDE SEQUENCE [LARGE SCALE GENOMIC DNA]</scope>
    <source>
        <strain evidence="5 6">Es01</strain>
    </source>
</reference>
<sequence>MYHKFKVGIGIVLTLIMTISLMGRIDARADSSSDFVSQMSPVVVTVAKKYNLYPSLMLAQAALESSYGQSSLATQGYNYFGIKGSYNGQSITLKTAEYNSSGSIYYTNASFKKYPNAQASLDDYAQLIRNGLVGASNFYSGTWKENTKSVNDAATALVGKYATDPNYANKLISIINQYNLTNLDNGITEQSNTVANGQANSASSNASSSSSTTTTTTSSSDSAATSNSSNNVKVSYYLGDGDEQVALSGSFRKQGLFSKIQGTTSNVKNYNWKASLKSGSPVYVDNVGYATGSTGKQTWYRIRFAKSRTAKKYWVKSQALSFPSVKYLKLSTSVDSGLLSKKVAYNHIYGSSTLASKINDPEIANRVKYNINMIALSGSKNDAEVWMRYSLDNGSNAWVKIKHVNGIQMLPVSITRKISSQYSQYTLYSNPPQKGVNQSAIAWNTVPAAQISKVKVSSLAVDAYDKTVWANIQIGNQKYWINNNALY</sequence>
<evidence type="ECO:0000259" key="4">
    <source>
        <dbReference type="SMART" id="SM00047"/>
    </source>
</evidence>
<evidence type="ECO:0000313" key="6">
    <source>
        <dbReference type="Proteomes" id="UP001370590"/>
    </source>
</evidence>
<dbReference type="PANTHER" id="PTHR33308:SF9">
    <property type="entry name" value="PEPTIDOGLYCAN HYDROLASE FLGJ"/>
    <property type="match status" value="1"/>
</dbReference>
<dbReference type="Pfam" id="PF01832">
    <property type="entry name" value="Glucosaminidase"/>
    <property type="match status" value="1"/>
</dbReference>
<dbReference type="Proteomes" id="UP001370590">
    <property type="component" value="Unassembled WGS sequence"/>
</dbReference>
<dbReference type="SMART" id="SM00047">
    <property type="entry name" value="LYZ2"/>
    <property type="match status" value="1"/>
</dbReference>
<evidence type="ECO:0000256" key="3">
    <source>
        <dbReference type="SAM" id="MobiDB-lite"/>
    </source>
</evidence>
<dbReference type="RefSeq" id="WP_339960103.1">
    <property type="nucleotide sequence ID" value="NZ_JAWMWH010000001.1"/>
</dbReference>